<feature type="compositionally biased region" description="Polar residues" evidence="2">
    <location>
        <begin position="708"/>
        <end position="718"/>
    </location>
</feature>
<organism evidence="4 5">
    <name type="scientific">Penicillium atrosanguineum</name>
    <dbReference type="NCBI Taxonomy" id="1132637"/>
    <lineage>
        <taxon>Eukaryota</taxon>
        <taxon>Fungi</taxon>
        <taxon>Dikarya</taxon>
        <taxon>Ascomycota</taxon>
        <taxon>Pezizomycotina</taxon>
        <taxon>Eurotiomycetes</taxon>
        <taxon>Eurotiomycetidae</taxon>
        <taxon>Eurotiales</taxon>
        <taxon>Aspergillaceae</taxon>
        <taxon>Penicillium</taxon>
    </lineage>
</organism>
<name>A0A9W9PUG5_9EURO</name>
<dbReference type="InterPro" id="IPR037278">
    <property type="entry name" value="ARFGAP/RecO"/>
</dbReference>
<dbReference type="EMBL" id="JAPZBO010000007">
    <property type="protein sequence ID" value="KAJ5311686.1"/>
    <property type="molecule type" value="Genomic_DNA"/>
</dbReference>
<dbReference type="Gene3D" id="1.10.220.150">
    <property type="entry name" value="Arf GTPase activating protein"/>
    <property type="match status" value="1"/>
</dbReference>
<dbReference type="PROSITE" id="PS50115">
    <property type="entry name" value="ARFGAP"/>
    <property type="match status" value="1"/>
</dbReference>
<dbReference type="GO" id="GO:0005096">
    <property type="term" value="F:GTPase activator activity"/>
    <property type="evidence" value="ECO:0007669"/>
    <property type="project" value="InterPro"/>
</dbReference>
<dbReference type="InterPro" id="IPR038508">
    <property type="entry name" value="ArfGAP_dom_sf"/>
</dbReference>
<dbReference type="PANTHER" id="PTHR45705">
    <property type="entry name" value="FI20236P1"/>
    <property type="match status" value="1"/>
</dbReference>
<sequence length="732" mass="79602">MPNGISKRQQLRHEKALAELVRSVPGNDRCADCDAPSPGWASWNMGIFLCMRCGAIHRKLGTHISKVKSLSMDTWSAEQVDSMKSHGNLLMNKIYNPKNIKPPVPTDVDEADSSMERFIRQKYQYRSLENGKPKPPSRDDESYTRNREDRRERRREREYERERDSSPEGSPPPLPPKSGSGSGSGKWFGLRSSSSTSNLRRFGTKKSPALEQRPWSPPPPRKASGLGAPVADVTTDSFEAKMAALREMGFNNDRRNEMVLRGLNENLDKSIETLVRLGEGSGASSRSRTPAPASTTAPAARATTPNPPASASTNPFDRAVSNPVPQPQSASYNPFDQPTATTNVSAQPLESSFQNLQVSQPLFPHSTGGYPAQTGLMPQTQYQQPYTPPVTATFSQNPYVSSPQPMDNSYNPFFQTAPQQNGLGAQSYPNPSAPQNNPFFNNAQPQQQQQQAPQLSVPQPQHANTMPAFSSSSPFGTSPFGSSPFQSQPPQQQPQATGMGHGSYNPFQQSMGQTPQNAGGYPNQFQQQQQQQQQQQFQPQQQQYQQHQQFQQPQHLAPQLTGRMDKNSILSLYNLAPSQPTSIPSIPEQYQPQPTGTSPVPPLTNSLNSTPQTQPGSNITTPQPSNGMTTTASRNPFGAATVGSGLAAQAGVNYQQTPGLGIGMGTNAAQSQGLNMNMNPNMGMGLKPSAQGPPPSNAFPRMHISQPSVDINGLQNGRHSPDAFASLSARYG</sequence>
<dbReference type="SUPFAM" id="SSF46934">
    <property type="entry name" value="UBA-like"/>
    <property type="match status" value="1"/>
</dbReference>
<evidence type="ECO:0000259" key="3">
    <source>
        <dbReference type="PROSITE" id="PS50115"/>
    </source>
</evidence>
<feature type="domain" description="Arf-GAP" evidence="3">
    <location>
        <begin position="15"/>
        <end position="141"/>
    </location>
</feature>
<dbReference type="InterPro" id="IPR051718">
    <property type="entry name" value="ARF_GTPase-activating"/>
</dbReference>
<reference evidence="4" key="1">
    <citation type="submission" date="2022-12" db="EMBL/GenBank/DDBJ databases">
        <authorList>
            <person name="Petersen C."/>
        </authorList>
    </citation>
    <scope>NUCLEOTIDE SEQUENCE</scope>
    <source>
        <strain evidence="4">IBT 21472</strain>
    </source>
</reference>
<feature type="region of interest" description="Disordered" evidence="2">
    <location>
        <begin position="278"/>
        <end position="342"/>
    </location>
</feature>
<dbReference type="Gene3D" id="1.10.8.10">
    <property type="entry name" value="DNA helicase RuvA subunit, C-terminal domain"/>
    <property type="match status" value="1"/>
</dbReference>
<feature type="compositionally biased region" description="Polar residues" evidence="2">
    <location>
        <begin position="327"/>
        <end position="342"/>
    </location>
</feature>
<feature type="region of interest" description="Disordered" evidence="2">
    <location>
        <begin position="122"/>
        <end position="229"/>
    </location>
</feature>
<feature type="region of interest" description="Disordered" evidence="2">
    <location>
        <begin position="393"/>
        <end position="556"/>
    </location>
</feature>
<feature type="compositionally biased region" description="Basic and acidic residues" evidence="2">
    <location>
        <begin position="129"/>
        <end position="166"/>
    </location>
</feature>
<dbReference type="FunFam" id="1.10.220.150:FF:000026">
    <property type="entry name" value="GTPase activating protein for Arf, putative"/>
    <property type="match status" value="1"/>
</dbReference>
<feature type="compositionally biased region" description="Polar residues" evidence="2">
    <location>
        <begin position="393"/>
        <end position="428"/>
    </location>
</feature>
<dbReference type="Pfam" id="PF01412">
    <property type="entry name" value="ArfGap"/>
    <property type="match status" value="1"/>
</dbReference>
<keyword evidence="1" id="KW-0862">Zinc</keyword>
<evidence type="ECO:0000256" key="2">
    <source>
        <dbReference type="SAM" id="MobiDB-lite"/>
    </source>
</evidence>
<dbReference type="GO" id="GO:0008270">
    <property type="term" value="F:zinc ion binding"/>
    <property type="evidence" value="ECO:0007669"/>
    <property type="project" value="UniProtKB-KW"/>
</dbReference>
<keyword evidence="5" id="KW-1185">Reference proteome</keyword>
<accession>A0A9W9PUG5</accession>
<feature type="compositionally biased region" description="Low complexity" evidence="2">
    <location>
        <begin position="283"/>
        <end position="315"/>
    </location>
</feature>
<dbReference type="Proteomes" id="UP001147746">
    <property type="component" value="Unassembled WGS sequence"/>
</dbReference>
<feature type="compositionally biased region" description="Polar residues" evidence="2">
    <location>
        <begin position="505"/>
        <end position="517"/>
    </location>
</feature>
<evidence type="ECO:0000256" key="1">
    <source>
        <dbReference type="PROSITE-ProRule" id="PRU00288"/>
    </source>
</evidence>
<dbReference type="AlphaFoldDB" id="A0A9W9PUG5"/>
<evidence type="ECO:0000313" key="5">
    <source>
        <dbReference type="Proteomes" id="UP001147746"/>
    </source>
</evidence>
<keyword evidence="1" id="KW-0479">Metal-binding</keyword>
<comment type="caution">
    <text evidence="4">The sequence shown here is derived from an EMBL/GenBank/DDBJ whole genome shotgun (WGS) entry which is preliminary data.</text>
</comment>
<keyword evidence="1" id="KW-0863">Zinc-finger</keyword>
<dbReference type="InterPro" id="IPR001164">
    <property type="entry name" value="ArfGAP_dom"/>
</dbReference>
<feature type="region of interest" description="Disordered" evidence="2">
    <location>
        <begin position="708"/>
        <end position="732"/>
    </location>
</feature>
<dbReference type="SUPFAM" id="SSF57863">
    <property type="entry name" value="ArfGap/RecO-like zinc finger"/>
    <property type="match status" value="1"/>
</dbReference>
<feature type="compositionally biased region" description="Polar residues" evidence="2">
    <location>
        <begin position="580"/>
        <end position="634"/>
    </location>
</feature>
<feature type="region of interest" description="Disordered" evidence="2">
    <location>
        <begin position="580"/>
        <end position="637"/>
    </location>
</feature>
<dbReference type="CDD" id="cd08204">
    <property type="entry name" value="ArfGap"/>
    <property type="match status" value="1"/>
</dbReference>
<dbReference type="GO" id="GO:0005737">
    <property type="term" value="C:cytoplasm"/>
    <property type="evidence" value="ECO:0007669"/>
    <property type="project" value="TreeGrafter"/>
</dbReference>
<feature type="compositionally biased region" description="Low complexity" evidence="2">
    <location>
        <begin position="524"/>
        <end position="555"/>
    </location>
</feature>
<protein>
    <recommendedName>
        <fullName evidence="3">Arf-GAP domain-containing protein</fullName>
    </recommendedName>
</protein>
<gene>
    <name evidence="4" type="ORF">N7476_007546</name>
</gene>
<proteinExistence type="predicted"/>
<evidence type="ECO:0000313" key="4">
    <source>
        <dbReference type="EMBL" id="KAJ5311686.1"/>
    </source>
</evidence>
<dbReference type="PRINTS" id="PR00405">
    <property type="entry name" value="REVINTRACTNG"/>
</dbReference>
<feature type="compositionally biased region" description="Low complexity" evidence="2">
    <location>
        <begin position="429"/>
        <end position="497"/>
    </location>
</feature>
<dbReference type="PANTHER" id="PTHR45705:SF7">
    <property type="entry name" value="ACTIVATING PROTEIN FOR ARF, PUTATIVE (AFU_ORTHOLOGUE AFUA_4G09120)-RELATED"/>
    <property type="match status" value="1"/>
</dbReference>
<dbReference type="SMART" id="SM00105">
    <property type="entry name" value="ArfGap"/>
    <property type="match status" value="1"/>
</dbReference>
<reference evidence="4" key="2">
    <citation type="journal article" date="2023" name="IMA Fungus">
        <title>Comparative genomic study of the Penicillium genus elucidates a diverse pangenome and 15 lateral gene transfer events.</title>
        <authorList>
            <person name="Petersen C."/>
            <person name="Sorensen T."/>
            <person name="Nielsen M.R."/>
            <person name="Sondergaard T.E."/>
            <person name="Sorensen J.L."/>
            <person name="Fitzpatrick D.A."/>
            <person name="Frisvad J.C."/>
            <person name="Nielsen K.L."/>
        </authorList>
    </citation>
    <scope>NUCLEOTIDE SEQUENCE</scope>
    <source>
        <strain evidence="4">IBT 21472</strain>
    </source>
</reference>
<dbReference type="InterPro" id="IPR009060">
    <property type="entry name" value="UBA-like_sf"/>
</dbReference>